<evidence type="ECO:0000256" key="1">
    <source>
        <dbReference type="ARBA" id="ARBA00005417"/>
    </source>
</evidence>
<evidence type="ECO:0000313" key="6">
    <source>
        <dbReference type="EMBL" id="ACL44611.1"/>
    </source>
</evidence>
<protein>
    <submittedName>
        <fullName evidence="6">ABC transporter related</fullName>
    </submittedName>
</protein>
<evidence type="ECO:0000256" key="4">
    <source>
        <dbReference type="ARBA" id="ARBA00022840"/>
    </source>
</evidence>
<dbReference type="eggNOG" id="COG1134">
    <property type="taxonomic scope" value="Bacteria"/>
</dbReference>
<dbReference type="HOGENOM" id="CLU_000604_101_1_3"/>
<dbReference type="STRING" id="395961.Cyan7425_2250"/>
<reference evidence="6" key="1">
    <citation type="submission" date="2009-01" db="EMBL/GenBank/DDBJ databases">
        <title>Complete sequence of chromosome Cyanothece sp. PCC 7425.</title>
        <authorList>
            <consortium name="US DOE Joint Genome Institute"/>
            <person name="Lucas S."/>
            <person name="Copeland A."/>
            <person name="Lapidus A."/>
            <person name="Glavina del Rio T."/>
            <person name="Dalin E."/>
            <person name="Tice H."/>
            <person name="Bruce D."/>
            <person name="Goodwin L."/>
            <person name="Pitluck S."/>
            <person name="Sims D."/>
            <person name="Meineke L."/>
            <person name="Brettin T."/>
            <person name="Detter J.C."/>
            <person name="Han C."/>
            <person name="Larimer F."/>
            <person name="Land M."/>
            <person name="Hauser L."/>
            <person name="Kyrpides N."/>
            <person name="Ovchinnikova G."/>
            <person name="Liberton M."/>
            <person name="Stoeckel J."/>
            <person name="Banerjee A."/>
            <person name="Singh A."/>
            <person name="Page L."/>
            <person name="Sato H."/>
            <person name="Zhao L."/>
            <person name="Sherman L."/>
            <person name="Pakrasi H."/>
            <person name="Richardson P."/>
        </authorList>
    </citation>
    <scope>NUCLEOTIDE SEQUENCE</scope>
    <source>
        <strain evidence="6">PCC 7425</strain>
    </source>
</reference>
<dbReference type="SUPFAM" id="SSF52540">
    <property type="entry name" value="P-loop containing nucleoside triphosphate hydrolases"/>
    <property type="match status" value="1"/>
</dbReference>
<dbReference type="PANTHER" id="PTHR46743">
    <property type="entry name" value="TEICHOIC ACIDS EXPORT ATP-BINDING PROTEIN TAGH"/>
    <property type="match status" value="1"/>
</dbReference>
<dbReference type="GO" id="GO:0016020">
    <property type="term" value="C:membrane"/>
    <property type="evidence" value="ECO:0007669"/>
    <property type="project" value="InterPro"/>
</dbReference>
<dbReference type="AlphaFoldDB" id="B8HVF9"/>
<dbReference type="InterPro" id="IPR003439">
    <property type="entry name" value="ABC_transporter-like_ATP-bd"/>
</dbReference>
<dbReference type="GO" id="GO:0005524">
    <property type="term" value="F:ATP binding"/>
    <property type="evidence" value="ECO:0007669"/>
    <property type="project" value="UniProtKB-KW"/>
</dbReference>
<keyword evidence="4" id="KW-0067">ATP-binding</keyword>
<dbReference type="OrthoDB" id="9778870at2"/>
<keyword evidence="3" id="KW-0547">Nucleotide-binding</keyword>
<dbReference type="PROSITE" id="PS50893">
    <property type="entry name" value="ABC_TRANSPORTER_2"/>
    <property type="match status" value="1"/>
</dbReference>
<accession>B8HVF9</accession>
<dbReference type="SMART" id="SM00382">
    <property type="entry name" value="AAA"/>
    <property type="match status" value="1"/>
</dbReference>
<sequence>MGNLLLEANNLSKRFCRDPRLALRYTTADIFWEFRRKQGDDHLRCNEFWAVRDVNLELRSGEALGLIGHNGSGKSTLLNLLMGILRPTRGEIRWYTDRIVMIDPQSGLNPIQTGRENIYNKLSMHGIPEQEISKNVSEIIDRSEIAEFIDAPLGTYSTGMRLRLAFSIYTVLRPDVFIIDEALGGGDIRFREKFNVFLRNYRMSGGSIILVSHEPIIIQSLCDRCIALDHGQIYRSGQTEKVLFDYYELMQVKVEAQSFSMPTASRGFSDLIDITQVDSQYGSVQIVEVKILPLDADEIRPGGKVRFEIICNSNIELKNISASIMICQGEHRLALIHGGYGDRTYCLQIGYNQFSFTVFQLPCMPGNYQLLAAISLADTHALLAVKGVEDSPFAFSVRNYSHPVLQLSQALKTLIYLPAEWS</sequence>
<dbReference type="GO" id="GO:0016887">
    <property type="term" value="F:ATP hydrolysis activity"/>
    <property type="evidence" value="ECO:0007669"/>
    <property type="project" value="InterPro"/>
</dbReference>
<evidence type="ECO:0000256" key="2">
    <source>
        <dbReference type="ARBA" id="ARBA00022448"/>
    </source>
</evidence>
<name>B8HVF9_CYAP4</name>
<dbReference type="CDD" id="cd03220">
    <property type="entry name" value="ABC_KpsT_Wzt"/>
    <property type="match status" value="1"/>
</dbReference>
<evidence type="ECO:0000259" key="5">
    <source>
        <dbReference type="PROSITE" id="PS50893"/>
    </source>
</evidence>
<gene>
    <name evidence="6" type="ordered locus">Cyan7425_2250</name>
</gene>
<comment type="similarity">
    <text evidence="1">Belongs to the ABC transporter superfamily.</text>
</comment>
<dbReference type="InterPro" id="IPR015860">
    <property type="entry name" value="ABC_transpr_TagH-like"/>
</dbReference>
<proteinExistence type="inferred from homology"/>
<evidence type="ECO:0000256" key="3">
    <source>
        <dbReference type="ARBA" id="ARBA00022741"/>
    </source>
</evidence>
<dbReference type="PANTHER" id="PTHR46743:SF2">
    <property type="entry name" value="TEICHOIC ACIDS EXPORT ATP-BINDING PROTEIN TAGH"/>
    <property type="match status" value="1"/>
</dbReference>
<dbReference type="InterPro" id="IPR050683">
    <property type="entry name" value="Bact_Polysacc_Export_ATP-bd"/>
</dbReference>
<dbReference type="Pfam" id="PF00005">
    <property type="entry name" value="ABC_tran"/>
    <property type="match status" value="1"/>
</dbReference>
<organism evidence="6">
    <name type="scientific">Cyanothece sp. (strain PCC 7425 / ATCC 29141)</name>
    <dbReference type="NCBI Taxonomy" id="395961"/>
    <lineage>
        <taxon>Bacteria</taxon>
        <taxon>Bacillati</taxon>
        <taxon>Cyanobacteriota</taxon>
        <taxon>Cyanophyceae</taxon>
        <taxon>Gomontiellales</taxon>
        <taxon>Cyanothecaceae</taxon>
        <taxon>Cyanothece</taxon>
    </lineage>
</organism>
<dbReference type="Gene3D" id="3.40.50.300">
    <property type="entry name" value="P-loop containing nucleotide triphosphate hydrolases"/>
    <property type="match status" value="1"/>
</dbReference>
<feature type="domain" description="ABC transporter" evidence="5">
    <location>
        <begin position="25"/>
        <end position="255"/>
    </location>
</feature>
<dbReference type="KEGG" id="cyn:Cyan7425_2250"/>
<dbReference type="GO" id="GO:0140359">
    <property type="term" value="F:ABC-type transporter activity"/>
    <property type="evidence" value="ECO:0007669"/>
    <property type="project" value="InterPro"/>
</dbReference>
<dbReference type="InterPro" id="IPR003593">
    <property type="entry name" value="AAA+_ATPase"/>
</dbReference>
<keyword evidence="2" id="KW-0813">Transport</keyword>
<dbReference type="EMBL" id="CP001344">
    <property type="protein sequence ID" value="ACL44611.1"/>
    <property type="molecule type" value="Genomic_DNA"/>
</dbReference>
<dbReference type="InterPro" id="IPR027417">
    <property type="entry name" value="P-loop_NTPase"/>
</dbReference>